<dbReference type="EMBL" id="JBEUOH010000003">
    <property type="protein sequence ID" value="KAL0896040.1"/>
    <property type="molecule type" value="Genomic_DNA"/>
</dbReference>
<evidence type="ECO:0000256" key="1">
    <source>
        <dbReference type="ARBA" id="ARBA00022801"/>
    </source>
</evidence>
<keyword evidence="7" id="KW-1133">Transmembrane helix</keyword>
<dbReference type="InterPro" id="IPR051406">
    <property type="entry name" value="PLD_domain"/>
</dbReference>
<name>A0ABD0TMA1_LOXSC</name>
<comment type="similarity">
    <text evidence="4">Belongs to the phospholipase D family. MitoPLD/Zucchini subfamily.</text>
</comment>
<keyword evidence="3" id="KW-0443">Lipid metabolism</keyword>
<dbReference type="Pfam" id="PF13091">
    <property type="entry name" value="PLDc_2"/>
    <property type="match status" value="1"/>
</dbReference>
<feature type="domain" description="PLD phosphodiesterase" evidence="8">
    <location>
        <begin position="137"/>
        <end position="172"/>
    </location>
</feature>
<evidence type="ECO:0000313" key="12">
    <source>
        <dbReference type="Proteomes" id="UP001549921"/>
    </source>
</evidence>
<feature type="transmembrane region" description="Helical" evidence="7">
    <location>
        <begin position="6"/>
        <end position="25"/>
    </location>
</feature>
<dbReference type="EMBL" id="JBEDNZ010000003">
    <property type="protein sequence ID" value="KAL0850487.1"/>
    <property type="molecule type" value="Genomic_DNA"/>
</dbReference>
<evidence type="ECO:0000256" key="2">
    <source>
        <dbReference type="ARBA" id="ARBA00022963"/>
    </source>
</evidence>
<dbReference type="PANTHER" id="PTHR43856:SF1">
    <property type="entry name" value="MITOCHONDRIAL CARDIOLIPIN HYDROLASE"/>
    <property type="match status" value="1"/>
</dbReference>
<keyword evidence="2" id="KW-0442">Lipid degradation</keyword>
<dbReference type="AlphaFoldDB" id="A0ABD0TMA1"/>
<evidence type="ECO:0000256" key="6">
    <source>
        <dbReference type="ARBA" id="ARBA00043167"/>
    </source>
</evidence>
<evidence type="ECO:0000256" key="3">
    <source>
        <dbReference type="ARBA" id="ARBA00023098"/>
    </source>
</evidence>
<dbReference type="InterPro" id="IPR001736">
    <property type="entry name" value="PLipase_D/transphosphatidylase"/>
</dbReference>
<dbReference type="CDD" id="cd09171">
    <property type="entry name" value="PLDc_vPLD6_like"/>
    <property type="match status" value="1"/>
</dbReference>
<evidence type="ECO:0000313" key="10">
    <source>
        <dbReference type="EMBL" id="KAL0896040.1"/>
    </source>
</evidence>
<dbReference type="InterPro" id="IPR025202">
    <property type="entry name" value="PLD-like_dom"/>
</dbReference>
<organism evidence="9 12">
    <name type="scientific">Loxostege sticticalis</name>
    <name type="common">Beet webworm moth</name>
    <dbReference type="NCBI Taxonomy" id="481309"/>
    <lineage>
        <taxon>Eukaryota</taxon>
        <taxon>Metazoa</taxon>
        <taxon>Ecdysozoa</taxon>
        <taxon>Arthropoda</taxon>
        <taxon>Hexapoda</taxon>
        <taxon>Insecta</taxon>
        <taxon>Pterygota</taxon>
        <taxon>Neoptera</taxon>
        <taxon>Endopterygota</taxon>
        <taxon>Lepidoptera</taxon>
        <taxon>Glossata</taxon>
        <taxon>Ditrysia</taxon>
        <taxon>Pyraloidea</taxon>
        <taxon>Crambidae</taxon>
        <taxon>Pyraustinae</taxon>
        <taxon>Loxostege</taxon>
    </lineage>
</organism>
<evidence type="ECO:0000256" key="5">
    <source>
        <dbReference type="ARBA" id="ARBA00040549"/>
    </source>
</evidence>
<keyword evidence="11" id="KW-1185">Reference proteome</keyword>
<dbReference type="GO" id="GO:0016787">
    <property type="term" value="F:hydrolase activity"/>
    <property type="evidence" value="ECO:0007669"/>
    <property type="project" value="UniProtKB-KW"/>
</dbReference>
<dbReference type="GO" id="GO:0016042">
    <property type="term" value="P:lipid catabolic process"/>
    <property type="evidence" value="ECO:0007669"/>
    <property type="project" value="UniProtKB-KW"/>
</dbReference>
<accession>A0ABD0TMA1</accession>
<reference evidence="11 12" key="1">
    <citation type="submission" date="2024-06" db="EMBL/GenBank/DDBJ databases">
        <title>A chromosome-level genome assembly of beet webworm, Loxostege sticticalis.</title>
        <authorList>
            <person name="Zhang Y."/>
        </authorList>
    </citation>
    <scope>NUCLEOTIDE SEQUENCE [LARGE SCALE GENOMIC DNA]</scope>
    <source>
        <strain evidence="10">AQ026</strain>
        <strain evidence="9">AQ028</strain>
        <tissue evidence="9">Male pupae</tissue>
        <tissue evidence="10">Whole body</tissue>
    </source>
</reference>
<dbReference type="Proteomes" id="UP001549920">
    <property type="component" value="Unassembled WGS sequence"/>
</dbReference>
<dbReference type="Gene3D" id="3.30.870.10">
    <property type="entry name" value="Endonuclease Chain A"/>
    <property type="match status" value="1"/>
</dbReference>
<evidence type="ECO:0000313" key="11">
    <source>
        <dbReference type="Proteomes" id="UP001549920"/>
    </source>
</evidence>
<dbReference type="SUPFAM" id="SSF56024">
    <property type="entry name" value="Phospholipase D/nuclease"/>
    <property type="match status" value="1"/>
</dbReference>
<keyword evidence="1" id="KW-0378">Hydrolase</keyword>
<evidence type="ECO:0000256" key="4">
    <source>
        <dbReference type="ARBA" id="ARBA00038012"/>
    </source>
</evidence>
<dbReference type="PROSITE" id="PS50035">
    <property type="entry name" value="PLD"/>
    <property type="match status" value="1"/>
</dbReference>
<gene>
    <name evidence="10" type="ORF">ABMA27_012022</name>
    <name evidence="9" type="ORF">ABMA28_012282</name>
</gene>
<dbReference type="Proteomes" id="UP001549921">
    <property type="component" value="Unassembled WGS sequence"/>
</dbReference>
<keyword evidence="7" id="KW-0812">Transmembrane</keyword>
<evidence type="ECO:0000259" key="8">
    <source>
        <dbReference type="PROSITE" id="PS50035"/>
    </source>
</evidence>
<protein>
    <recommendedName>
        <fullName evidence="5">Mitochondrial cardiolipin hydrolase</fullName>
    </recommendedName>
    <alternativeName>
        <fullName evidence="6">Mitochondrial phospholipase</fullName>
    </alternativeName>
</protein>
<proteinExistence type="inferred from homology"/>
<keyword evidence="7" id="KW-0472">Membrane</keyword>
<evidence type="ECO:0000256" key="7">
    <source>
        <dbReference type="SAM" id="Phobius"/>
    </source>
</evidence>
<evidence type="ECO:0000313" key="9">
    <source>
        <dbReference type="EMBL" id="KAL0850487.1"/>
    </source>
</evidence>
<comment type="caution">
    <text evidence="9">The sequence shown here is derived from an EMBL/GenBank/DDBJ whole genome shotgun (WGS) entry which is preliminary data.</text>
</comment>
<dbReference type="PANTHER" id="PTHR43856">
    <property type="entry name" value="CARDIOLIPIN HYDROLASE"/>
    <property type="match status" value="1"/>
</dbReference>
<sequence length="214" mass="25420">MVVDLVYSRPFLLLVSLAFTSHYLYNYYQKKQKKTREEIHDVIMFEYMEGEFRQSKHSRCKITHSMDKLLKYLDSARYTLDICMYVMTNMDLANAVLKLHYRGVKVRIIIDADMAYTQGSSIRRLEKQGIAVRWLKSTRLMHHKFFLIDALSEDVRVTPLVMTGSLNWTNQALYGNWEDVIVTSQDVLVKQYKARFEKLWNEFKPVVATDLKYY</sequence>